<organism evidence="6 7">
    <name type="scientific">Parasphingorhabdus marina DSM 22363</name>
    <dbReference type="NCBI Taxonomy" id="1123272"/>
    <lineage>
        <taxon>Bacteria</taxon>
        <taxon>Pseudomonadati</taxon>
        <taxon>Pseudomonadota</taxon>
        <taxon>Alphaproteobacteria</taxon>
        <taxon>Sphingomonadales</taxon>
        <taxon>Sphingomonadaceae</taxon>
        <taxon>Parasphingorhabdus</taxon>
    </lineage>
</organism>
<dbReference type="PANTHER" id="PTHR43774:SF1">
    <property type="entry name" value="PEPTIDE METHIONINE SULFOXIDE REDUCTASE MSRA 2"/>
    <property type="match status" value="1"/>
</dbReference>
<name>A0A1N6DCS9_9SPHN</name>
<sequence length="245" mass="26929">MNPLLSRTIFFGASIACVGAIWAGINTASDDAPNSSVALISPAHAAEKATIIPAPRVNAREKGKRAVAIFAGGCFWGVEGVFEHTRGVITAASGYHGGSARTADYKLVSAGLTQHAEAVRVVYDPTKISYGKLMQIFFSVVADPTTLNRQGPDRGKHYRTALVPMNAAQEKAARAYIAQLGKGKYWKRPIVTKIEKHQKFYAAEDYHQDFMQKNPRQGYIVRWDKPKVANLKRHFPGQYRAKPVT</sequence>
<evidence type="ECO:0000256" key="1">
    <source>
        <dbReference type="ARBA" id="ARBA00023002"/>
    </source>
</evidence>
<dbReference type="OrthoDB" id="4174719at2"/>
<dbReference type="AlphaFoldDB" id="A0A1N6DCS9"/>
<dbReference type="PANTHER" id="PTHR43774">
    <property type="entry name" value="PEPTIDE METHIONINE SULFOXIDE REDUCTASE"/>
    <property type="match status" value="1"/>
</dbReference>
<dbReference type="HAMAP" id="MF_01401">
    <property type="entry name" value="MsrA"/>
    <property type="match status" value="1"/>
</dbReference>
<comment type="catalytic activity">
    <reaction evidence="3 4">
        <text>[thioredoxin]-disulfide + L-methionine + H2O = L-methionine (S)-S-oxide + [thioredoxin]-dithiol</text>
        <dbReference type="Rhea" id="RHEA:19993"/>
        <dbReference type="Rhea" id="RHEA-COMP:10698"/>
        <dbReference type="Rhea" id="RHEA-COMP:10700"/>
        <dbReference type="ChEBI" id="CHEBI:15377"/>
        <dbReference type="ChEBI" id="CHEBI:29950"/>
        <dbReference type="ChEBI" id="CHEBI:50058"/>
        <dbReference type="ChEBI" id="CHEBI:57844"/>
        <dbReference type="ChEBI" id="CHEBI:58772"/>
        <dbReference type="EC" id="1.8.4.11"/>
    </reaction>
</comment>
<dbReference type="GO" id="GO:0033744">
    <property type="term" value="F:L-methionine:thioredoxin-disulfide S-oxidoreductase activity"/>
    <property type="evidence" value="ECO:0007669"/>
    <property type="project" value="RHEA"/>
</dbReference>
<proteinExistence type="inferred from homology"/>
<evidence type="ECO:0000256" key="2">
    <source>
        <dbReference type="ARBA" id="ARBA00047806"/>
    </source>
</evidence>
<accession>A0A1N6DCS9</accession>
<keyword evidence="7" id="KW-1185">Reference proteome</keyword>
<feature type="active site" evidence="4">
    <location>
        <position position="74"/>
    </location>
</feature>
<gene>
    <name evidence="4" type="primary">msrA</name>
    <name evidence="6" type="ORF">SAMN02745824_1821</name>
</gene>
<evidence type="ECO:0000313" key="7">
    <source>
        <dbReference type="Proteomes" id="UP000185192"/>
    </source>
</evidence>
<dbReference type="EMBL" id="FSQW01000001">
    <property type="protein sequence ID" value="SIN68602.1"/>
    <property type="molecule type" value="Genomic_DNA"/>
</dbReference>
<dbReference type="InterPro" id="IPR002569">
    <property type="entry name" value="Met_Sox_Rdtase_MsrA_dom"/>
</dbReference>
<dbReference type="GO" id="GO:0008113">
    <property type="term" value="F:peptide-methionine (S)-S-oxide reductase activity"/>
    <property type="evidence" value="ECO:0007669"/>
    <property type="project" value="UniProtKB-UniRule"/>
</dbReference>
<evidence type="ECO:0000259" key="5">
    <source>
        <dbReference type="Pfam" id="PF01625"/>
    </source>
</evidence>
<dbReference type="SUPFAM" id="SSF55068">
    <property type="entry name" value="Peptide methionine sulfoxide reductase"/>
    <property type="match status" value="1"/>
</dbReference>
<comment type="catalytic activity">
    <reaction evidence="2 4">
        <text>L-methionyl-[protein] + [thioredoxin]-disulfide + H2O = L-methionyl-(S)-S-oxide-[protein] + [thioredoxin]-dithiol</text>
        <dbReference type="Rhea" id="RHEA:14217"/>
        <dbReference type="Rhea" id="RHEA-COMP:10698"/>
        <dbReference type="Rhea" id="RHEA-COMP:10700"/>
        <dbReference type="Rhea" id="RHEA-COMP:12313"/>
        <dbReference type="Rhea" id="RHEA-COMP:12315"/>
        <dbReference type="ChEBI" id="CHEBI:15377"/>
        <dbReference type="ChEBI" id="CHEBI:16044"/>
        <dbReference type="ChEBI" id="CHEBI:29950"/>
        <dbReference type="ChEBI" id="CHEBI:44120"/>
        <dbReference type="ChEBI" id="CHEBI:50058"/>
        <dbReference type="EC" id="1.8.4.11"/>
    </reaction>
</comment>
<feature type="domain" description="Peptide methionine sulphoxide reductase MsrA" evidence="5">
    <location>
        <begin position="68"/>
        <end position="219"/>
    </location>
</feature>
<reference evidence="7" key="1">
    <citation type="submission" date="2016-11" db="EMBL/GenBank/DDBJ databases">
        <authorList>
            <person name="Varghese N."/>
            <person name="Submissions S."/>
        </authorList>
    </citation>
    <scope>NUCLEOTIDE SEQUENCE [LARGE SCALE GENOMIC DNA]</scope>
    <source>
        <strain evidence="7">DSM 22363</strain>
    </source>
</reference>
<dbReference type="InterPro" id="IPR036509">
    <property type="entry name" value="Met_Sox_Rdtase_MsrA_sf"/>
</dbReference>
<evidence type="ECO:0000256" key="3">
    <source>
        <dbReference type="ARBA" id="ARBA00048782"/>
    </source>
</evidence>
<dbReference type="NCBIfam" id="TIGR00401">
    <property type="entry name" value="msrA"/>
    <property type="match status" value="1"/>
</dbReference>
<dbReference type="RefSeq" id="WP_084192586.1">
    <property type="nucleotide sequence ID" value="NZ_FSQW01000001.1"/>
</dbReference>
<dbReference type="EC" id="1.8.4.11" evidence="4"/>
<dbReference type="Gene3D" id="3.30.1060.10">
    <property type="entry name" value="Peptide methionine sulphoxide reductase MsrA"/>
    <property type="match status" value="1"/>
</dbReference>
<evidence type="ECO:0000256" key="4">
    <source>
        <dbReference type="HAMAP-Rule" id="MF_01401"/>
    </source>
</evidence>
<dbReference type="STRING" id="1123272.SAMN02745824_1821"/>
<comment type="similarity">
    <text evidence="4">Belongs to the MsrA Met sulfoxide reductase family.</text>
</comment>
<dbReference type="Proteomes" id="UP000185192">
    <property type="component" value="Unassembled WGS sequence"/>
</dbReference>
<protein>
    <recommendedName>
        <fullName evidence="4">Peptide methionine sulfoxide reductase MsrA</fullName>
        <shortName evidence="4">Protein-methionine-S-oxide reductase</shortName>
        <ecNumber evidence="4">1.8.4.11</ecNumber>
    </recommendedName>
    <alternativeName>
        <fullName evidence="4">Peptide-methionine (S)-S-oxide reductase</fullName>
        <shortName evidence="4">Peptide Met(O) reductase</shortName>
    </alternativeName>
</protein>
<dbReference type="Pfam" id="PF01625">
    <property type="entry name" value="PMSR"/>
    <property type="match status" value="1"/>
</dbReference>
<evidence type="ECO:0000313" key="6">
    <source>
        <dbReference type="EMBL" id="SIN68602.1"/>
    </source>
</evidence>
<keyword evidence="1 4" id="KW-0560">Oxidoreductase</keyword>
<comment type="function">
    <text evidence="4">Has an important function as a repair enzyme for proteins that have been inactivated by oxidation. Catalyzes the reversible oxidation-reduction of methionine sulfoxide in proteins to methionine.</text>
</comment>